<evidence type="ECO:0000256" key="1">
    <source>
        <dbReference type="SAM" id="Phobius"/>
    </source>
</evidence>
<sequence length="312" mass="36516">MLVDQTKRYDARKNRIRDVRDNAIKCFIGILLLSGYVSVSRRRIFWEDSKYCFNELVASSLSRDRFEFIMTNLYCCDNENLDDADRVDEAIVPDFSRHGCKQFIMGNSIRLRYKLWVVATDKEYVVWMEPYQSAKSKISDKYKRFGVGRYVVLEHKDILLSLGNFSCHVSLDNYFTTVSLLKELTKRRLKYTGIIRENRSSEYPLSSKAVMKKKERGANESRHEMLHPWNPFTMCHVSHKKERKESLFRTPVRSTNTTNVWVALITVIKTLAFTVLQLEGKSGISLFSAMHLILLYRIHGILTNYKEGNYIS</sequence>
<proteinExistence type="predicted"/>
<keyword evidence="1" id="KW-0472">Membrane</keyword>
<dbReference type="PANTHER" id="PTHR47055">
    <property type="entry name" value="DDE_TNP_1_7 DOMAIN-CONTAINING PROTEIN"/>
    <property type="match status" value="1"/>
</dbReference>
<feature type="domain" description="PiggyBac transposable element-derived protein" evidence="2">
    <location>
        <begin position="87"/>
        <end position="242"/>
    </location>
</feature>
<dbReference type="EMBL" id="JARBHB010000010">
    <property type="protein sequence ID" value="KAJ8874086.1"/>
    <property type="molecule type" value="Genomic_DNA"/>
</dbReference>
<evidence type="ECO:0000313" key="3">
    <source>
        <dbReference type="EMBL" id="KAJ8874086.1"/>
    </source>
</evidence>
<accession>A0ABQ9GQ14</accession>
<dbReference type="Pfam" id="PF13843">
    <property type="entry name" value="DDE_Tnp_1_7"/>
    <property type="match status" value="2"/>
</dbReference>
<protein>
    <recommendedName>
        <fullName evidence="2">PiggyBac transposable element-derived protein domain-containing protein</fullName>
    </recommendedName>
</protein>
<keyword evidence="1" id="KW-0812">Transmembrane</keyword>
<comment type="caution">
    <text evidence="3">The sequence shown here is derived from an EMBL/GenBank/DDBJ whole genome shotgun (WGS) entry which is preliminary data.</text>
</comment>
<dbReference type="InterPro" id="IPR052638">
    <property type="entry name" value="PiggyBac_TE-derived"/>
</dbReference>
<evidence type="ECO:0000259" key="2">
    <source>
        <dbReference type="Pfam" id="PF13843"/>
    </source>
</evidence>
<organism evidence="3 4">
    <name type="scientific">Dryococelus australis</name>
    <dbReference type="NCBI Taxonomy" id="614101"/>
    <lineage>
        <taxon>Eukaryota</taxon>
        <taxon>Metazoa</taxon>
        <taxon>Ecdysozoa</taxon>
        <taxon>Arthropoda</taxon>
        <taxon>Hexapoda</taxon>
        <taxon>Insecta</taxon>
        <taxon>Pterygota</taxon>
        <taxon>Neoptera</taxon>
        <taxon>Polyneoptera</taxon>
        <taxon>Phasmatodea</taxon>
        <taxon>Verophasmatodea</taxon>
        <taxon>Anareolatae</taxon>
        <taxon>Phasmatidae</taxon>
        <taxon>Eurycanthinae</taxon>
        <taxon>Dryococelus</taxon>
    </lineage>
</organism>
<name>A0ABQ9GQ14_9NEOP</name>
<feature type="domain" description="PiggyBac transposable element-derived protein" evidence="2">
    <location>
        <begin position="2"/>
        <end position="83"/>
    </location>
</feature>
<dbReference type="PANTHER" id="PTHR47055:SF3">
    <property type="entry name" value="PHORBOL-ESTER_DAG-TYPE DOMAIN-CONTAINING PROTEIN"/>
    <property type="match status" value="1"/>
</dbReference>
<feature type="transmembrane region" description="Helical" evidence="1">
    <location>
        <begin position="22"/>
        <end position="39"/>
    </location>
</feature>
<dbReference type="Proteomes" id="UP001159363">
    <property type="component" value="Chromosome 9"/>
</dbReference>
<reference evidence="3 4" key="1">
    <citation type="submission" date="2023-02" db="EMBL/GenBank/DDBJ databases">
        <title>LHISI_Scaffold_Assembly.</title>
        <authorList>
            <person name="Stuart O.P."/>
            <person name="Cleave R."/>
            <person name="Magrath M.J.L."/>
            <person name="Mikheyev A.S."/>
        </authorList>
    </citation>
    <scope>NUCLEOTIDE SEQUENCE [LARGE SCALE GENOMIC DNA]</scope>
    <source>
        <strain evidence="3">Daus_M_001</strain>
        <tissue evidence="3">Leg muscle</tissue>
    </source>
</reference>
<keyword evidence="1" id="KW-1133">Transmembrane helix</keyword>
<gene>
    <name evidence="3" type="ORF">PR048_024927</name>
</gene>
<keyword evidence="4" id="KW-1185">Reference proteome</keyword>
<dbReference type="InterPro" id="IPR029526">
    <property type="entry name" value="PGBD"/>
</dbReference>
<evidence type="ECO:0000313" key="4">
    <source>
        <dbReference type="Proteomes" id="UP001159363"/>
    </source>
</evidence>